<gene>
    <name evidence="5" type="ORF">DC094_10690</name>
</gene>
<dbReference type="GO" id="GO:0006508">
    <property type="term" value="P:proteolysis"/>
    <property type="evidence" value="ECO:0007669"/>
    <property type="project" value="UniProtKB-KW"/>
</dbReference>
<keyword evidence="1" id="KW-0645">Protease</keyword>
<dbReference type="InterPro" id="IPR051454">
    <property type="entry name" value="RNA/ubiquinone_mod_enzymes"/>
</dbReference>
<dbReference type="InterPro" id="IPR001539">
    <property type="entry name" value="Peptidase_U32"/>
</dbReference>
<dbReference type="PROSITE" id="PS01276">
    <property type="entry name" value="PEPTIDASE_U32"/>
    <property type="match status" value="1"/>
</dbReference>
<proteinExistence type="inferred from homology"/>
<evidence type="ECO:0000259" key="4">
    <source>
        <dbReference type="Pfam" id="PF16325"/>
    </source>
</evidence>
<dbReference type="Pfam" id="PF01136">
    <property type="entry name" value="Peptidase_U32"/>
    <property type="match status" value="1"/>
</dbReference>
<dbReference type="PANTHER" id="PTHR30217">
    <property type="entry name" value="PEPTIDASE U32 FAMILY"/>
    <property type="match status" value="1"/>
</dbReference>
<dbReference type="GO" id="GO:0005829">
    <property type="term" value="C:cytosol"/>
    <property type="evidence" value="ECO:0007669"/>
    <property type="project" value="TreeGrafter"/>
</dbReference>
<dbReference type="Proteomes" id="UP000244906">
    <property type="component" value="Unassembled WGS sequence"/>
</dbReference>
<dbReference type="Pfam" id="PF16325">
    <property type="entry name" value="Peptidase_U32_C"/>
    <property type="match status" value="1"/>
</dbReference>
<dbReference type="Gene3D" id="2.40.30.10">
    <property type="entry name" value="Translation factors"/>
    <property type="match status" value="1"/>
</dbReference>
<comment type="similarity">
    <text evidence="3">Belongs to the peptidase U32 family.</text>
</comment>
<keyword evidence="6" id="KW-1185">Reference proteome</keyword>
<dbReference type="AlphaFoldDB" id="A0A2V1GUK2"/>
<name>A0A2V1GUK2_9GAMM</name>
<dbReference type="NCBIfam" id="NF011996">
    <property type="entry name" value="PRK15452.1"/>
    <property type="match status" value="1"/>
</dbReference>
<dbReference type="GO" id="GO:0008233">
    <property type="term" value="F:peptidase activity"/>
    <property type="evidence" value="ECO:0007669"/>
    <property type="project" value="UniProtKB-KW"/>
</dbReference>
<evidence type="ECO:0000256" key="2">
    <source>
        <dbReference type="ARBA" id="ARBA00022801"/>
    </source>
</evidence>
<feature type="domain" description="Peptidase family U32 C-terminal" evidence="4">
    <location>
        <begin position="365"/>
        <end position="451"/>
    </location>
</feature>
<dbReference type="EMBL" id="QDDL01000003">
    <property type="protein sequence ID" value="PVZ69756.1"/>
    <property type="molecule type" value="Genomic_DNA"/>
</dbReference>
<sequence length="454" mass="51441">MFKPELLSPAGTLRNMRYAYAYGADAVYAGQPRYSLRVRNNDFGLENIGKGIEFAHARGKKFYIASNIAPHNSKLKTYLKDIGEVIALKPDALIMSDPGLIMKVRETWPDMEIHLSVQANVVNWWSVKFWYSVGVRRVIVSRELSIEEIAEIREHCPEMELEVFVHGALCIAYSGRCLLSGYINKRDPNQGSCTNSCRWNYKSHEAKETDTGDVVRLQEPQIVVPDPQIIAPPPTLGEGSTTDKMFLLEEENRPGEYMAAFEDEHGTYIMNSKDLRAIQHVEKLTELGVHSMKIEGRTKSHYYVARTAQLYREAIDRAASGQAFDMSLMDGLEKLASRGYTEGFLRRHVHDEYQNYEQGNSTSTKQQFVGEITEVHPTNGRIHIEVKNRFACGDQLELMTPQGNMSFKLENMWDVKGKDKPVAPGSGHEVVIEIDPAFLQGKELEYGLLMRELG</sequence>
<keyword evidence="2" id="KW-0378">Hydrolase</keyword>
<dbReference type="OrthoDB" id="9807498at2"/>
<dbReference type="PANTHER" id="PTHR30217:SF6">
    <property type="entry name" value="TRNA HYDROXYLATION PROTEIN P"/>
    <property type="match status" value="1"/>
</dbReference>
<protein>
    <submittedName>
        <fullName evidence="5">U32 family peptidase</fullName>
    </submittedName>
</protein>
<organism evidence="5 6">
    <name type="scientific">Pelagibaculum spongiae</name>
    <dbReference type="NCBI Taxonomy" id="2080658"/>
    <lineage>
        <taxon>Bacteria</taxon>
        <taxon>Pseudomonadati</taxon>
        <taxon>Pseudomonadota</taxon>
        <taxon>Gammaproteobacteria</taxon>
        <taxon>Oceanospirillales</taxon>
        <taxon>Pelagibaculum</taxon>
    </lineage>
</organism>
<evidence type="ECO:0000256" key="3">
    <source>
        <dbReference type="ARBA" id="ARBA00038374"/>
    </source>
</evidence>
<accession>A0A2V1GUK2</accession>
<reference evidence="5 6" key="1">
    <citation type="submission" date="2018-04" db="EMBL/GenBank/DDBJ databases">
        <title>Thalassorhabdus spongiae gen. nov., sp. nov., isolated from a marine sponge in South-West Iceland.</title>
        <authorList>
            <person name="Knobloch S."/>
            <person name="Daussin A."/>
            <person name="Johannsson R."/>
            <person name="Marteinsson V.T."/>
        </authorList>
    </citation>
    <scope>NUCLEOTIDE SEQUENCE [LARGE SCALE GENOMIC DNA]</scope>
    <source>
        <strain evidence="5 6">Hp12</strain>
    </source>
</reference>
<dbReference type="InterPro" id="IPR032525">
    <property type="entry name" value="Peptidase_U32_C"/>
</dbReference>
<evidence type="ECO:0000313" key="5">
    <source>
        <dbReference type="EMBL" id="PVZ69756.1"/>
    </source>
</evidence>
<dbReference type="RefSeq" id="WP_116687086.1">
    <property type="nucleotide sequence ID" value="NZ_CAWNYD010000003.1"/>
</dbReference>
<evidence type="ECO:0000313" key="6">
    <source>
        <dbReference type="Proteomes" id="UP000244906"/>
    </source>
</evidence>
<comment type="caution">
    <text evidence="5">The sequence shown here is derived from an EMBL/GenBank/DDBJ whole genome shotgun (WGS) entry which is preliminary data.</text>
</comment>
<evidence type="ECO:0000256" key="1">
    <source>
        <dbReference type="ARBA" id="ARBA00022670"/>
    </source>
</evidence>